<feature type="compositionally biased region" description="Pro residues" evidence="4">
    <location>
        <begin position="8"/>
        <end position="28"/>
    </location>
</feature>
<gene>
    <name evidence="7" type="ORF">RVR_10033</name>
</gene>
<feature type="binding site" evidence="2">
    <location>
        <position position="143"/>
    </location>
    <ligand>
        <name>CoA</name>
        <dbReference type="ChEBI" id="CHEBI:57287"/>
    </ligand>
</feature>
<name>A0A7U3V0K1_9ACTN</name>
<dbReference type="PRINTS" id="PR01399">
    <property type="entry name" value="ENTSNTHTASED"/>
</dbReference>
<keyword evidence="8" id="KW-1185">Reference proteome</keyword>
<organism evidence="7 8">
    <name type="scientific">Actinacidiphila reveromycinica</name>
    <dbReference type="NCBI Taxonomy" id="659352"/>
    <lineage>
        <taxon>Bacteria</taxon>
        <taxon>Bacillati</taxon>
        <taxon>Actinomycetota</taxon>
        <taxon>Actinomycetes</taxon>
        <taxon>Kitasatosporales</taxon>
        <taxon>Streptomycetaceae</taxon>
        <taxon>Actinacidiphila</taxon>
    </lineage>
</organism>
<proteinExistence type="predicted"/>
<dbReference type="AlphaFoldDB" id="A0A7U3V0K1"/>
<dbReference type="PANTHER" id="PTHR38096:SF1">
    <property type="entry name" value="ENTEROBACTIN SYNTHASE COMPONENT D"/>
    <property type="match status" value="1"/>
</dbReference>
<dbReference type="RefSeq" id="WP_430393206.1">
    <property type="nucleotide sequence ID" value="NZ_AP018365.1"/>
</dbReference>
<feature type="binding site" evidence="2">
    <location>
        <begin position="121"/>
        <end position="122"/>
    </location>
    <ligand>
        <name>CoA</name>
        <dbReference type="ChEBI" id="CHEBI:57287"/>
    </ligand>
</feature>
<feature type="binding site" evidence="2">
    <location>
        <position position="77"/>
    </location>
    <ligand>
        <name>CoA</name>
        <dbReference type="ChEBI" id="CHEBI:57287"/>
    </ligand>
</feature>
<accession>A0A7U3V0K1</accession>
<feature type="binding site" evidence="2">
    <location>
        <position position="202"/>
    </location>
    <ligand>
        <name>CoA</name>
        <dbReference type="ChEBI" id="CHEBI:57287"/>
    </ligand>
</feature>
<reference evidence="7 8" key="3">
    <citation type="journal article" date="2011" name="Nat. Chem. Biol.">
        <title>Reveromycin A biosynthesis uses RevG and RevJ for stereospecific spiroacetal formation.</title>
        <authorList>
            <person name="Takahashi S."/>
            <person name="Toyoda A."/>
            <person name="Sekiyama Y."/>
            <person name="Takagi H."/>
            <person name="Nogawa T."/>
            <person name="Uramoto M."/>
            <person name="Suzuki R."/>
            <person name="Koshino H."/>
            <person name="Kumano T."/>
            <person name="Panthee S."/>
            <person name="Dairi T."/>
            <person name="Ishikawa J."/>
            <person name="Ikeda H."/>
            <person name="Sakaki Y."/>
            <person name="Osada H."/>
        </authorList>
    </citation>
    <scope>NUCLEOTIDE SEQUENCE [LARGE SCALE GENOMIC DNA]</scope>
    <source>
        <strain evidence="7 8">SN-593</strain>
    </source>
</reference>
<comment type="cofactor">
    <cofactor evidence="3">
        <name>Mg(2+)</name>
        <dbReference type="ChEBI" id="CHEBI:18420"/>
    </cofactor>
</comment>
<feature type="binding site" evidence="2">
    <location>
        <position position="85"/>
    </location>
    <ligand>
        <name>CoA</name>
        <dbReference type="ChEBI" id="CHEBI:57287"/>
    </ligand>
</feature>
<feature type="binding site" evidence="3">
    <location>
        <position position="144"/>
    </location>
    <ligand>
        <name>Mg(2+)</name>
        <dbReference type="ChEBI" id="CHEBI:18420"/>
    </ligand>
</feature>
<feature type="binding site" evidence="2">
    <location>
        <position position="188"/>
    </location>
    <ligand>
        <name>CoA</name>
        <dbReference type="ChEBI" id="CHEBI:57287"/>
    </ligand>
</feature>
<feature type="domain" description="4'-phosphopantetheinyl transferase" evidence="5">
    <location>
        <begin position="139"/>
        <end position="222"/>
    </location>
</feature>
<dbReference type="InterPro" id="IPR037143">
    <property type="entry name" value="4-PPantetheinyl_Trfase_dom_sf"/>
</dbReference>
<dbReference type="GO" id="GO:0008897">
    <property type="term" value="F:holo-[acyl-carrier-protein] synthase activity"/>
    <property type="evidence" value="ECO:0007669"/>
    <property type="project" value="InterPro"/>
</dbReference>
<reference evidence="7 8" key="1">
    <citation type="journal article" date="2010" name="J. Bacteriol.">
        <title>Biochemical characterization of a novel indole prenyltransferase from Streptomyces sp. SN-593.</title>
        <authorList>
            <person name="Takahashi S."/>
            <person name="Takagi H."/>
            <person name="Toyoda A."/>
            <person name="Uramoto M."/>
            <person name="Nogawa T."/>
            <person name="Ueki M."/>
            <person name="Sakaki Y."/>
            <person name="Osada H."/>
        </authorList>
    </citation>
    <scope>NUCLEOTIDE SEQUENCE [LARGE SCALE GENOMIC DNA]</scope>
    <source>
        <strain evidence="7 8">SN-593</strain>
    </source>
</reference>
<keyword evidence="3" id="KW-0479">Metal-binding</keyword>
<evidence type="ECO:0000259" key="5">
    <source>
        <dbReference type="Pfam" id="PF01648"/>
    </source>
</evidence>
<dbReference type="Pfam" id="PF17837">
    <property type="entry name" value="4PPT_N"/>
    <property type="match status" value="1"/>
</dbReference>
<evidence type="ECO:0000313" key="8">
    <source>
        <dbReference type="Proteomes" id="UP000595703"/>
    </source>
</evidence>
<dbReference type="SUPFAM" id="SSF56214">
    <property type="entry name" value="4'-phosphopantetheinyl transferase"/>
    <property type="match status" value="1"/>
</dbReference>
<feature type="region of interest" description="Disordered" evidence="4">
    <location>
        <begin position="1"/>
        <end position="28"/>
    </location>
</feature>
<evidence type="ECO:0000256" key="1">
    <source>
        <dbReference type="ARBA" id="ARBA00022679"/>
    </source>
</evidence>
<dbReference type="GO" id="GO:0000287">
    <property type="term" value="F:magnesium ion binding"/>
    <property type="evidence" value="ECO:0007669"/>
    <property type="project" value="InterPro"/>
</dbReference>
<dbReference type="InterPro" id="IPR003542">
    <property type="entry name" value="Enbac_synth_compD-like"/>
</dbReference>
<protein>
    <submittedName>
        <fullName evidence="7">Putative phosphopantetheinyl transferase</fullName>
    </submittedName>
</protein>
<evidence type="ECO:0000259" key="6">
    <source>
        <dbReference type="Pfam" id="PF17837"/>
    </source>
</evidence>
<evidence type="ECO:0000256" key="2">
    <source>
        <dbReference type="PIRSR" id="PIRSR603542-1"/>
    </source>
</evidence>
<dbReference type="GO" id="GO:0009239">
    <property type="term" value="P:enterobactin biosynthetic process"/>
    <property type="evidence" value="ECO:0007669"/>
    <property type="project" value="InterPro"/>
</dbReference>
<feature type="binding site" evidence="3">
    <location>
        <position position="143"/>
    </location>
    <ligand>
        <name>Mg(2+)</name>
        <dbReference type="ChEBI" id="CHEBI:18420"/>
    </ligand>
</feature>
<evidence type="ECO:0000256" key="3">
    <source>
        <dbReference type="PIRSR" id="PIRSR603542-2"/>
    </source>
</evidence>
<dbReference type="GO" id="GO:0005886">
    <property type="term" value="C:plasma membrane"/>
    <property type="evidence" value="ECO:0007669"/>
    <property type="project" value="TreeGrafter"/>
</dbReference>
<dbReference type="Proteomes" id="UP000595703">
    <property type="component" value="Chromosome"/>
</dbReference>
<dbReference type="GO" id="GO:0009366">
    <property type="term" value="C:enterobactin synthetase complex"/>
    <property type="evidence" value="ECO:0007669"/>
    <property type="project" value="InterPro"/>
</dbReference>
<keyword evidence="3" id="KW-0460">Magnesium</keyword>
<dbReference type="InterPro" id="IPR008278">
    <property type="entry name" value="4-PPantetheinyl_Trfase_dom"/>
</dbReference>
<reference evidence="7 8" key="2">
    <citation type="journal article" date="2011" name="J. Antibiot.">
        <title>Furaquinocins I and J: novel polyketide isoprenoid hybrid compounds from Streptomyces reveromyceticus SN-593.</title>
        <authorList>
            <person name="Panthee S."/>
            <person name="Takahashi S."/>
            <person name="Takagi H."/>
            <person name="Nogawa T."/>
            <person name="Oowada E."/>
            <person name="Uramoto M."/>
            <person name="Osada H."/>
        </authorList>
    </citation>
    <scope>NUCLEOTIDE SEQUENCE [LARGE SCALE GENOMIC DNA]</scope>
    <source>
        <strain evidence="7 8">SN-593</strain>
    </source>
</reference>
<evidence type="ECO:0000313" key="7">
    <source>
        <dbReference type="EMBL" id="BBB02236.1"/>
    </source>
</evidence>
<feature type="binding site" evidence="3">
    <location>
        <position position="145"/>
    </location>
    <ligand>
        <name>Mg(2+)</name>
        <dbReference type="ChEBI" id="CHEBI:18420"/>
    </ligand>
</feature>
<dbReference type="KEGG" id="arev:RVR_10033"/>
<evidence type="ECO:0000256" key="4">
    <source>
        <dbReference type="SAM" id="MobiDB-lite"/>
    </source>
</evidence>
<dbReference type="EMBL" id="AP018365">
    <property type="protein sequence ID" value="BBB02236.1"/>
    <property type="molecule type" value="Genomic_DNA"/>
</dbReference>
<sequence>MDDIARPPAAPPGPQPAPAPAPASAPAPAPAGLIRDLLPSCAVSVDLFGDVLDGERHPEARLFPEEEAAIAKAVDKRRREFTTVRFCARRALAGLGYGPVPFVPGERGAPSWPSGVVGSMTHCDGYRAATVAPGTEVASLGIDAEPALPLPQGVFDVVTIEAEHGRLDALARTRPDVPWDRLLFCAKEAVYKAWFPLTRRWLGFEEAHVTLREDGGFTARLLVPGPTVGGRQLDGFTGRWLVRDGIAATAVVVAHP</sequence>
<keyword evidence="1 7" id="KW-0808">Transferase</keyword>
<feature type="binding site" evidence="2">
    <location>
        <position position="192"/>
    </location>
    <ligand>
        <name>CoA</name>
        <dbReference type="ChEBI" id="CHEBI:57287"/>
    </ligand>
</feature>
<reference evidence="7 8" key="4">
    <citation type="journal article" date="2020" name="Sci. Rep.">
        <title>beta-carboline chemical signals induce reveromycin production through a LuxR family regulator in Streptomyces sp. SN-593.</title>
        <authorList>
            <person name="Panthee S."/>
            <person name="Kito N."/>
            <person name="Hayashi T."/>
            <person name="Shimizu T."/>
            <person name="Ishikawa J."/>
            <person name="Hamamoto H."/>
            <person name="Osada H."/>
            <person name="Takahashi S."/>
        </authorList>
    </citation>
    <scope>NUCLEOTIDE SEQUENCE [LARGE SCALE GENOMIC DNA]</scope>
    <source>
        <strain evidence="7 8">SN-593</strain>
    </source>
</reference>
<dbReference type="InterPro" id="IPR041354">
    <property type="entry name" value="4PPT_N"/>
</dbReference>
<feature type="domain" description="4'-phosphopantetheinyl transferase N-terminal" evidence="6">
    <location>
        <begin position="65"/>
        <end position="132"/>
    </location>
</feature>
<dbReference type="Pfam" id="PF01648">
    <property type="entry name" value="ACPS"/>
    <property type="match status" value="1"/>
</dbReference>
<dbReference type="PANTHER" id="PTHR38096">
    <property type="entry name" value="ENTEROBACTIN SYNTHASE COMPONENT D"/>
    <property type="match status" value="1"/>
</dbReference>